<feature type="domain" description="DNA replication/recombination mediator RecO N-terminal" evidence="8">
    <location>
        <begin position="2"/>
        <end position="72"/>
    </location>
</feature>
<dbReference type="InterPro" id="IPR022572">
    <property type="entry name" value="DNA_rep/recomb_RecO_N"/>
</dbReference>
<evidence type="ECO:0000256" key="7">
    <source>
        <dbReference type="ARBA" id="ARBA00033409"/>
    </source>
</evidence>
<dbReference type="RefSeq" id="WP_377364979.1">
    <property type="nucleotide sequence ID" value="NZ_JBHTMN010000003.1"/>
</dbReference>
<dbReference type="PANTHER" id="PTHR33991">
    <property type="entry name" value="DNA REPAIR PROTEIN RECO"/>
    <property type="match status" value="1"/>
</dbReference>
<comment type="similarity">
    <text evidence="2">Belongs to the RecO family.</text>
</comment>
<dbReference type="InterPro" id="IPR003717">
    <property type="entry name" value="RecO"/>
</dbReference>
<comment type="function">
    <text evidence="1">Involved in DNA repair and RecF pathway recombination.</text>
</comment>
<evidence type="ECO:0000256" key="4">
    <source>
        <dbReference type="ARBA" id="ARBA00022763"/>
    </source>
</evidence>
<dbReference type="Gene3D" id="1.20.1440.120">
    <property type="entry name" value="Recombination protein O, C-terminal domain"/>
    <property type="match status" value="1"/>
</dbReference>
<dbReference type="InterPro" id="IPR012340">
    <property type="entry name" value="NA-bd_OB-fold"/>
</dbReference>
<gene>
    <name evidence="9" type="primary">recO</name>
    <name evidence="9" type="ORF">ACFQ45_02500</name>
</gene>
<keyword evidence="5" id="KW-0233">DNA recombination</keyword>
<dbReference type="InterPro" id="IPR037278">
    <property type="entry name" value="ARFGAP/RecO"/>
</dbReference>
<organism evidence="9 10">
    <name type="scientific">Rhodanobacter aciditrophus</name>
    <dbReference type="NCBI Taxonomy" id="1623218"/>
    <lineage>
        <taxon>Bacteria</taxon>
        <taxon>Pseudomonadati</taxon>
        <taxon>Pseudomonadota</taxon>
        <taxon>Gammaproteobacteria</taxon>
        <taxon>Lysobacterales</taxon>
        <taxon>Rhodanobacteraceae</taxon>
        <taxon>Rhodanobacter</taxon>
    </lineage>
</organism>
<dbReference type="InterPro" id="IPR042242">
    <property type="entry name" value="RecO_C"/>
</dbReference>
<dbReference type="EMBL" id="JBHTMN010000003">
    <property type="protein sequence ID" value="MFD1382220.1"/>
    <property type="molecule type" value="Genomic_DNA"/>
</dbReference>
<evidence type="ECO:0000256" key="1">
    <source>
        <dbReference type="ARBA" id="ARBA00003065"/>
    </source>
</evidence>
<name>A0ABW4AWB2_9GAMM</name>
<keyword evidence="6" id="KW-0234">DNA repair</keyword>
<evidence type="ECO:0000313" key="9">
    <source>
        <dbReference type="EMBL" id="MFD1382220.1"/>
    </source>
</evidence>
<dbReference type="Gene3D" id="2.40.50.140">
    <property type="entry name" value="Nucleic acid-binding proteins"/>
    <property type="match status" value="1"/>
</dbReference>
<evidence type="ECO:0000256" key="6">
    <source>
        <dbReference type="ARBA" id="ARBA00023204"/>
    </source>
</evidence>
<keyword evidence="10" id="KW-1185">Reference proteome</keyword>
<dbReference type="SUPFAM" id="SSF57863">
    <property type="entry name" value="ArfGap/RecO-like zinc finger"/>
    <property type="match status" value="1"/>
</dbReference>
<dbReference type="Pfam" id="PF02565">
    <property type="entry name" value="RecO_C"/>
    <property type="match status" value="1"/>
</dbReference>
<dbReference type="SUPFAM" id="SSF50249">
    <property type="entry name" value="Nucleic acid-binding proteins"/>
    <property type="match status" value="1"/>
</dbReference>
<evidence type="ECO:0000256" key="5">
    <source>
        <dbReference type="ARBA" id="ARBA00023172"/>
    </source>
</evidence>
<evidence type="ECO:0000256" key="2">
    <source>
        <dbReference type="ARBA" id="ARBA00007452"/>
    </source>
</evidence>
<comment type="caution">
    <text evidence="9">The sequence shown here is derived from an EMBL/GenBank/DDBJ whole genome shotgun (WGS) entry which is preliminary data.</text>
</comment>
<dbReference type="Pfam" id="PF11967">
    <property type="entry name" value="RecO_N"/>
    <property type="match status" value="1"/>
</dbReference>
<accession>A0ABW4AWB2</accession>
<keyword evidence="4" id="KW-0227">DNA damage</keyword>
<evidence type="ECO:0000259" key="8">
    <source>
        <dbReference type="Pfam" id="PF11967"/>
    </source>
</evidence>
<evidence type="ECO:0000313" key="10">
    <source>
        <dbReference type="Proteomes" id="UP001597059"/>
    </source>
</evidence>
<sequence>MRVQGYVIHTRPFQDNKVLLDVLTQEQGLIRAVWRRNTKEARVTPGSFLLHELELSGRGELKTARSVEPLESAASLQGNGLYSAFYLHELLERLVPTNLPVEPLFILYQWVIVNLRQGVPIAPLLRRFEVGLFDELGMGINLSCTARGEVLRSTQLYQFHGKFGLRPYLGDQPKVRPMIYLDGATAKGYTAGLWSNRSVLSMAKELHRAWLDAALGGRELKSRDLLPAAEFAGERLWQVPVFRFEESIK</sequence>
<protein>
    <recommendedName>
        <fullName evidence="3">DNA repair protein RecO</fullName>
    </recommendedName>
    <alternativeName>
        <fullName evidence="7">Recombination protein O</fullName>
    </alternativeName>
</protein>
<reference evidence="10" key="1">
    <citation type="journal article" date="2019" name="Int. J. Syst. Evol. Microbiol.">
        <title>The Global Catalogue of Microorganisms (GCM) 10K type strain sequencing project: providing services to taxonomists for standard genome sequencing and annotation.</title>
        <authorList>
            <consortium name="The Broad Institute Genomics Platform"/>
            <consortium name="The Broad Institute Genome Sequencing Center for Infectious Disease"/>
            <person name="Wu L."/>
            <person name="Ma J."/>
        </authorList>
    </citation>
    <scope>NUCLEOTIDE SEQUENCE [LARGE SCALE GENOMIC DNA]</scope>
    <source>
        <strain evidence="10">JCM 30774</strain>
    </source>
</reference>
<dbReference type="PANTHER" id="PTHR33991:SF1">
    <property type="entry name" value="DNA REPAIR PROTEIN RECO"/>
    <property type="match status" value="1"/>
</dbReference>
<dbReference type="NCBIfam" id="TIGR00613">
    <property type="entry name" value="reco"/>
    <property type="match status" value="1"/>
</dbReference>
<dbReference type="Proteomes" id="UP001597059">
    <property type="component" value="Unassembled WGS sequence"/>
</dbReference>
<evidence type="ECO:0000256" key="3">
    <source>
        <dbReference type="ARBA" id="ARBA00021310"/>
    </source>
</evidence>
<proteinExistence type="inferred from homology"/>